<comment type="caution">
    <text evidence="2">The sequence shown here is derived from an EMBL/GenBank/DDBJ whole genome shotgun (WGS) entry which is preliminary data.</text>
</comment>
<dbReference type="EMBL" id="JARACI010000799">
    <property type="protein sequence ID" value="MDD9206161.1"/>
    <property type="molecule type" value="Genomic_DNA"/>
</dbReference>
<gene>
    <name evidence="2" type="ORF">PU560_06725</name>
</gene>
<keyword evidence="3" id="KW-1185">Reference proteome</keyword>
<proteinExistence type="predicted"/>
<dbReference type="InterPro" id="IPR058548">
    <property type="entry name" value="MlaB-like_STAS"/>
</dbReference>
<sequence length="141" mass="14973">MGRYGSIDVTVLGDRVRLTLRGEIDAGLDADVQRALDSVEPTGTVVEVDARRVTFMDGYGLRLLSRLTGRTGRVVLLEPPQIIRFLLEVTGLLEDLRIVSGPLPGKGGAGGALIHHRPPDQLIGARAGAPASAPSPTTQRM</sequence>
<reference evidence="2" key="1">
    <citation type="submission" date="2023-02" db="EMBL/GenBank/DDBJ databases">
        <title>Georgenia sp.10Sc9-8, isolated from a soil sample collected from the Taklamakan desert.</title>
        <authorList>
            <person name="Liu S."/>
        </authorList>
    </citation>
    <scope>NUCLEOTIDE SEQUENCE</scope>
    <source>
        <strain evidence="2">10Sc9-8</strain>
    </source>
</reference>
<name>A0ABT5TVS3_9MICO</name>
<dbReference type="Proteomes" id="UP001165561">
    <property type="component" value="Unassembled WGS sequence"/>
</dbReference>
<dbReference type="InterPro" id="IPR002645">
    <property type="entry name" value="STAS_dom"/>
</dbReference>
<protein>
    <submittedName>
        <fullName evidence="2">STAS domain-containing protein</fullName>
    </submittedName>
</protein>
<accession>A0ABT5TVS3</accession>
<dbReference type="Gene3D" id="3.30.750.24">
    <property type="entry name" value="STAS domain"/>
    <property type="match status" value="1"/>
</dbReference>
<dbReference type="Pfam" id="PF13466">
    <property type="entry name" value="STAS_2"/>
    <property type="match status" value="1"/>
</dbReference>
<dbReference type="PROSITE" id="PS50801">
    <property type="entry name" value="STAS"/>
    <property type="match status" value="1"/>
</dbReference>
<organism evidence="2 3">
    <name type="scientific">Georgenia halotolerans</name>
    <dbReference type="NCBI Taxonomy" id="3028317"/>
    <lineage>
        <taxon>Bacteria</taxon>
        <taxon>Bacillati</taxon>
        <taxon>Actinomycetota</taxon>
        <taxon>Actinomycetes</taxon>
        <taxon>Micrococcales</taxon>
        <taxon>Bogoriellaceae</taxon>
        <taxon>Georgenia</taxon>
    </lineage>
</organism>
<dbReference type="InterPro" id="IPR036513">
    <property type="entry name" value="STAS_dom_sf"/>
</dbReference>
<dbReference type="CDD" id="cd07043">
    <property type="entry name" value="STAS_anti-anti-sigma_factors"/>
    <property type="match status" value="1"/>
</dbReference>
<evidence type="ECO:0000313" key="2">
    <source>
        <dbReference type="EMBL" id="MDD9206161.1"/>
    </source>
</evidence>
<dbReference type="SUPFAM" id="SSF52091">
    <property type="entry name" value="SpoIIaa-like"/>
    <property type="match status" value="1"/>
</dbReference>
<feature type="domain" description="STAS" evidence="1">
    <location>
        <begin position="5"/>
        <end position="96"/>
    </location>
</feature>
<evidence type="ECO:0000313" key="3">
    <source>
        <dbReference type="Proteomes" id="UP001165561"/>
    </source>
</evidence>
<evidence type="ECO:0000259" key="1">
    <source>
        <dbReference type="PROSITE" id="PS50801"/>
    </source>
</evidence>